<reference evidence="2 3" key="1">
    <citation type="submission" date="2014-12" db="EMBL/GenBank/DDBJ databases">
        <title>Complete genome sequence of Streptomyces vietnamensis strain GIMV4.0001, a genetic manipulable producer of the benzoisochromanequinone antibiotic granaticin.</title>
        <authorList>
            <person name="Deng M.R."/>
            <person name="Guo J."/>
            <person name="Ma L.Y."/>
            <person name="Feng G.D."/>
            <person name="Mo C.Y."/>
            <person name="Zhu H.H."/>
        </authorList>
    </citation>
    <scope>NUCLEOTIDE SEQUENCE [LARGE SCALE GENOMIC DNA]</scope>
    <source>
        <strain evidence="3">GIMV4.0001</strain>
    </source>
</reference>
<feature type="domain" description="NAD(P)-binding" evidence="1">
    <location>
        <begin position="7"/>
        <end position="213"/>
    </location>
</feature>
<dbReference type="PANTHER" id="PTHR43355">
    <property type="entry name" value="FLAVIN REDUCTASE (NADPH)"/>
    <property type="match status" value="1"/>
</dbReference>
<gene>
    <name evidence="2" type="ORF">SVTN_19255</name>
</gene>
<dbReference type="InterPro" id="IPR036291">
    <property type="entry name" value="NAD(P)-bd_dom_sf"/>
</dbReference>
<organism evidence="2 3">
    <name type="scientific">Streptomyces vietnamensis</name>
    <dbReference type="NCBI Taxonomy" id="362257"/>
    <lineage>
        <taxon>Bacteria</taxon>
        <taxon>Bacillati</taxon>
        <taxon>Actinomycetota</taxon>
        <taxon>Actinomycetes</taxon>
        <taxon>Kitasatosporales</taxon>
        <taxon>Streptomycetaceae</taxon>
        <taxon>Streptomyces</taxon>
    </lineage>
</organism>
<dbReference type="InterPro" id="IPR016040">
    <property type="entry name" value="NAD(P)-bd_dom"/>
</dbReference>
<dbReference type="EMBL" id="CP010407">
    <property type="protein sequence ID" value="AJF66211.1"/>
    <property type="molecule type" value="Genomic_DNA"/>
</dbReference>
<keyword evidence="3" id="KW-1185">Reference proteome</keyword>
<accession>A0A0B5I0T9</accession>
<protein>
    <recommendedName>
        <fullName evidence="1">NAD(P)-binding domain-containing protein</fullName>
    </recommendedName>
</protein>
<dbReference type="Proteomes" id="UP000031774">
    <property type="component" value="Chromosome"/>
</dbReference>
<dbReference type="InterPro" id="IPR051606">
    <property type="entry name" value="Polyketide_Oxido-like"/>
</dbReference>
<dbReference type="KEGG" id="svt:SVTN_19255"/>
<proteinExistence type="predicted"/>
<dbReference type="SUPFAM" id="SSF51735">
    <property type="entry name" value="NAD(P)-binding Rossmann-fold domains"/>
    <property type="match status" value="1"/>
</dbReference>
<dbReference type="Pfam" id="PF13460">
    <property type="entry name" value="NAD_binding_10"/>
    <property type="match status" value="1"/>
</dbReference>
<dbReference type="GO" id="GO:0042602">
    <property type="term" value="F:riboflavin reductase (NADPH) activity"/>
    <property type="evidence" value="ECO:0007669"/>
    <property type="project" value="TreeGrafter"/>
</dbReference>
<dbReference type="Gene3D" id="3.40.50.720">
    <property type="entry name" value="NAD(P)-binding Rossmann-like Domain"/>
    <property type="match status" value="1"/>
</dbReference>
<dbReference type="STRING" id="362257.SVTN_19255"/>
<name>A0A0B5I0T9_9ACTN</name>
<dbReference type="HOGENOM" id="CLU_025711_4_5_11"/>
<dbReference type="RefSeq" id="WP_041130224.1">
    <property type="nucleotide sequence ID" value="NZ_CP010407.1"/>
</dbReference>
<evidence type="ECO:0000259" key="1">
    <source>
        <dbReference type="Pfam" id="PF13460"/>
    </source>
</evidence>
<evidence type="ECO:0000313" key="3">
    <source>
        <dbReference type="Proteomes" id="UP000031774"/>
    </source>
</evidence>
<sequence length="225" mass="24225">MKLMLFGVTGGTGAQLLTQALAAGHQVTAVARDPARIPVTDPGAQLTVLPGDVLAPETPEAAEAAEAWRQAVTGHDAVLSCLGSTDRKHPTTVYSEGTRNIVEAMRASGVHRLLCLSSAGLEVTPAVPLPQRLVTRYVIQRLYRHGYADMARMESFVRSPAADGTVWTVVRPPMLTDGPLTGTYRTAENAALERPKSLSRADLAHYLLTHVDDRRAHRAVVEIAY</sequence>
<dbReference type="PANTHER" id="PTHR43355:SF2">
    <property type="entry name" value="FLAVIN REDUCTASE (NADPH)"/>
    <property type="match status" value="1"/>
</dbReference>
<dbReference type="GO" id="GO:0004074">
    <property type="term" value="F:biliverdin reductase [NAD(P)H] activity"/>
    <property type="evidence" value="ECO:0007669"/>
    <property type="project" value="TreeGrafter"/>
</dbReference>
<dbReference type="AlphaFoldDB" id="A0A0B5I0T9"/>
<evidence type="ECO:0000313" key="2">
    <source>
        <dbReference type="EMBL" id="AJF66211.1"/>
    </source>
</evidence>